<dbReference type="EMBL" id="BLAD01000140">
    <property type="protein sequence ID" value="GES06227.1"/>
    <property type="molecule type" value="Genomic_DNA"/>
</dbReference>
<dbReference type="RefSeq" id="WP_170317357.1">
    <property type="nucleotide sequence ID" value="NZ_BAAABN010000062.1"/>
</dbReference>
<proteinExistence type="predicted"/>
<comment type="caution">
    <text evidence="1">The sequence shown here is derived from an EMBL/GenBank/DDBJ whole genome shotgun (WGS) entry which is preliminary data.</text>
</comment>
<accession>A0A5M3WB06</accession>
<dbReference type="Gene3D" id="1.10.275.60">
    <property type="match status" value="1"/>
</dbReference>
<protein>
    <submittedName>
        <fullName evidence="1">Uncharacterized protein</fullName>
    </submittedName>
</protein>
<dbReference type="Proteomes" id="UP000334990">
    <property type="component" value="Unassembled WGS sequence"/>
</dbReference>
<evidence type="ECO:0000313" key="2">
    <source>
        <dbReference type="Proteomes" id="UP000334990"/>
    </source>
</evidence>
<keyword evidence="2" id="KW-1185">Reference proteome</keyword>
<organism evidence="1 2">
    <name type="scientific">Acrocarpospora corrugata</name>
    <dbReference type="NCBI Taxonomy" id="35763"/>
    <lineage>
        <taxon>Bacteria</taxon>
        <taxon>Bacillati</taxon>
        <taxon>Actinomycetota</taxon>
        <taxon>Actinomycetes</taxon>
        <taxon>Streptosporangiales</taxon>
        <taxon>Streptosporangiaceae</taxon>
        <taxon>Acrocarpospora</taxon>
    </lineage>
</organism>
<reference evidence="1 2" key="1">
    <citation type="submission" date="2019-10" db="EMBL/GenBank/DDBJ databases">
        <title>Whole genome shotgun sequence of Acrocarpospora corrugata NBRC 13972.</title>
        <authorList>
            <person name="Ichikawa N."/>
            <person name="Kimura A."/>
            <person name="Kitahashi Y."/>
            <person name="Komaki H."/>
            <person name="Oguchi A."/>
        </authorList>
    </citation>
    <scope>NUCLEOTIDE SEQUENCE [LARGE SCALE GENOMIC DNA]</scope>
    <source>
        <strain evidence="1 2">NBRC 13972</strain>
    </source>
</reference>
<gene>
    <name evidence="1" type="ORF">Acor_82960</name>
</gene>
<evidence type="ECO:0000313" key="1">
    <source>
        <dbReference type="EMBL" id="GES06227.1"/>
    </source>
</evidence>
<sequence length="47" mass="4893">MVLERCLWVAVLKAQADLGVPVPEGAIAAYEKVVGSEEIGTPAPSAR</sequence>
<name>A0A5M3WB06_9ACTN</name>
<dbReference type="AlphaFoldDB" id="A0A5M3WB06"/>